<dbReference type="RefSeq" id="WP_133514956.1">
    <property type="nucleotide sequence ID" value="NZ_SNWX01000010.1"/>
</dbReference>
<gene>
    <name evidence="3" type="ORF">DFR79_11053</name>
</gene>
<dbReference type="Proteomes" id="UP000295064">
    <property type="component" value="Unassembled WGS sequence"/>
</dbReference>
<evidence type="ECO:0000259" key="2">
    <source>
        <dbReference type="Pfam" id="PF09820"/>
    </source>
</evidence>
<feature type="domain" description="AAA-ATPase-like" evidence="2">
    <location>
        <begin position="5"/>
        <end position="222"/>
    </location>
</feature>
<dbReference type="AlphaFoldDB" id="A0A4R6LS92"/>
<dbReference type="InterPro" id="IPR027417">
    <property type="entry name" value="P-loop_NTPase"/>
</dbReference>
<dbReference type="PANTHER" id="PTHR34825">
    <property type="entry name" value="CONSERVED PROTEIN, WITH A WEAK D-GALACTARATE DEHYDRATASE/ALTRONATE HYDROLASE DOMAIN"/>
    <property type="match status" value="1"/>
</dbReference>
<reference evidence="3 4" key="1">
    <citation type="submission" date="2019-03" db="EMBL/GenBank/DDBJ databases">
        <title>Subsurface microbial communities from deep shales in Ohio and West Virginia, USA.</title>
        <authorList>
            <person name="Wrighton K."/>
        </authorList>
    </citation>
    <scope>NUCLEOTIDE SEQUENCE [LARGE SCALE GENOMIC DNA]</scope>
    <source>
        <strain evidence="3 4">MA284_T2</strain>
    </source>
</reference>
<protein>
    <submittedName>
        <fullName evidence="3">PD-(D/E)XK nuclease superfamily protein</fullName>
    </submittedName>
</protein>
<proteinExistence type="predicted"/>
<dbReference type="InterPro" id="IPR012547">
    <property type="entry name" value="PDDEXK_9"/>
</dbReference>
<dbReference type="InterPro" id="IPR018631">
    <property type="entry name" value="AAA-ATPase-like_dom"/>
</dbReference>
<organism evidence="3 4">
    <name type="scientific">Halanaerobium saccharolyticum</name>
    <dbReference type="NCBI Taxonomy" id="43595"/>
    <lineage>
        <taxon>Bacteria</taxon>
        <taxon>Bacillati</taxon>
        <taxon>Bacillota</taxon>
        <taxon>Clostridia</taxon>
        <taxon>Halanaerobiales</taxon>
        <taxon>Halanaerobiaceae</taxon>
        <taxon>Halanaerobium</taxon>
    </lineage>
</organism>
<dbReference type="OrthoDB" id="1050390at2"/>
<evidence type="ECO:0000313" key="3">
    <source>
        <dbReference type="EMBL" id="TDO90094.1"/>
    </source>
</evidence>
<accession>A0A4R6LS92</accession>
<name>A0A4R6LS92_9FIRM</name>
<dbReference type="Gene3D" id="3.40.50.300">
    <property type="entry name" value="P-loop containing nucleotide triphosphate hydrolases"/>
    <property type="match status" value="1"/>
</dbReference>
<dbReference type="EMBL" id="SNWX01000010">
    <property type="protein sequence ID" value="TDO90094.1"/>
    <property type="molecule type" value="Genomic_DNA"/>
</dbReference>
<evidence type="ECO:0000256" key="1">
    <source>
        <dbReference type="SAM" id="Coils"/>
    </source>
</evidence>
<sequence>MARIPYGVSSFSRLQKENYIYIDKTKHIETLESYGEPYIFFLRPRRFGKTLFLSTLENYYDIQEKENFDQLFGDLYIGQNKTELANNYYILKFDFSGVETSEPEKIYDNFNHLILEAINTFINKYQIEVDYREAPGSAIATLSSFLEAVQYEIDNKIYLLIDEYDHFANEILSFTSIDKFEDTVSKQGFLRKFFEVIKKKTGSIIDRLFVTGVSPITLDSMTSGFNIAKNKTMDSNLNTMMGFTEKEARYLIEKSLPDYDLDSMLQRLKEYYDGYLFTPRANERVFNTDMLLYYVSEYLIDNTEPSELIDSNISSDYSKLQNLFSLKDRKQNYEILEDILAGNDQRGKVTVEFNLQRRFTKKDFLSLLFYLGFLTIDREEDGFIYFRVPNYAVKEIYFDYFNSIISEETSFDSLEIEASVVEILKNGDINPFIEKVEATLAALSNRDYIKFDEKYIKILIFSYLNLTQLSIVKSEYEVAEGYLDLALLRRNKGKGNYDALIELKYIKAADYKEKGEALVEQKLNEASEQLARYSRAVEFKDRKDLKKWALIFAGTDAAAVEEIE</sequence>
<feature type="coiled-coil region" evidence="1">
    <location>
        <begin position="516"/>
        <end position="543"/>
    </location>
</feature>
<comment type="caution">
    <text evidence="3">The sequence shown here is derived from an EMBL/GenBank/DDBJ whole genome shotgun (WGS) entry which is preliminary data.</text>
</comment>
<keyword evidence="1" id="KW-0175">Coiled coil</keyword>
<dbReference type="PANTHER" id="PTHR34825:SF2">
    <property type="entry name" value="AAA-ATPASE-LIKE DOMAIN-CONTAINING PROTEIN"/>
    <property type="match status" value="1"/>
</dbReference>
<dbReference type="Pfam" id="PF09820">
    <property type="entry name" value="AAA-ATPase_like"/>
    <property type="match status" value="1"/>
</dbReference>
<dbReference type="Pfam" id="PF08011">
    <property type="entry name" value="PDDEXK_9"/>
    <property type="match status" value="1"/>
</dbReference>
<evidence type="ECO:0000313" key="4">
    <source>
        <dbReference type="Proteomes" id="UP000295064"/>
    </source>
</evidence>